<dbReference type="AlphaFoldDB" id="A0ABD5RTJ6"/>
<dbReference type="RefSeq" id="WP_247421460.1">
    <property type="nucleotide sequence ID" value="NZ_JALLGW010000005.1"/>
</dbReference>
<protein>
    <submittedName>
        <fullName evidence="1">Uncharacterized protein</fullName>
    </submittedName>
</protein>
<keyword evidence="2" id="KW-1185">Reference proteome</keyword>
<organism evidence="1 2">
    <name type="scientific">Halomarina salina</name>
    <dbReference type="NCBI Taxonomy" id="1872699"/>
    <lineage>
        <taxon>Archaea</taxon>
        <taxon>Methanobacteriati</taxon>
        <taxon>Methanobacteriota</taxon>
        <taxon>Stenosarchaea group</taxon>
        <taxon>Halobacteria</taxon>
        <taxon>Halobacteriales</taxon>
        <taxon>Natronomonadaceae</taxon>
        <taxon>Halomarina</taxon>
    </lineage>
</organism>
<evidence type="ECO:0000313" key="1">
    <source>
        <dbReference type="EMBL" id="MFC5973723.1"/>
    </source>
</evidence>
<evidence type="ECO:0000313" key="2">
    <source>
        <dbReference type="Proteomes" id="UP001596099"/>
    </source>
</evidence>
<gene>
    <name evidence="1" type="ORF">ACFPYI_20550</name>
</gene>
<proteinExistence type="predicted"/>
<name>A0ABD5RTJ6_9EURY</name>
<accession>A0ABD5RTJ6</accession>
<sequence length="101" mass="11076">MTTLLEREHRKLVTDPLDAISQQTGDSPYQVFSDWIDLALASFSGDEDAYQQPVTRYANDGRDEDTVRELATQHANALGGLVLAMNRPTKTSSAACTNTMA</sequence>
<dbReference type="Proteomes" id="UP001596099">
    <property type="component" value="Unassembled WGS sequence"/>
</dbReference>
<dbReference type="EMBL" id="JBHSQH010000004">
    <property type="protein sequence ID" value="MFC5973723.1"/>
    <property type="molecule type" value="Genomic_DNA"/>
</dbReference>
<reference evidence="1 2" key="1">
    <citation type="journal article" date="2019" name="Int. J. Syst. Evol. Microbiol.">
        <title>The Global Catalogue of Microorganisms (GCM) 10K type strain sequencing project: providing services to taxonomists for standard genome sequencing and annotation.</title>
        <authorList>
            <consortium name="The Broad Institute Genomics Platform"/>
            <consortium name="The Broad Institute Genome Sequencing Center for Infectious Disease"/>
            <person name="Wu L."/>
            <person name="Ma J."/>
        </authorList>
    </citation>
    <scope>NUCLEOTIDE SEQUENCE [LARGE SCALE GENOMIC DNA]</scope>
    <source>
        <strain evidence="1 2">CGMCC 1.12543</strain>
    </source>
</reference>
<comment type="caution">
    <text evidence="1">The sequence shown here is derived from an EMBL/GenBank/DDBJ whole genome shotgun (WGS) entry which is preliminary data.</text>
</comment>